<sequence length="258" mass="27789">MTAEEARSTAARERPILLHAAGSLRAAFEQLLPAFERAHGQEVQATFGPAGLLRERIERGEPADLFASANMAHPNRLFELGLFDQPVCFARNRICVLARRDLGLTTENLVDKLLDPAVKLGTSTPQADPSGDYAQTVFERIDLRRPGAGAVLKDKARHLVGGAEPPAVPKGRIAAEWLIATGEADVFLSYWTSALPLAGNASLAVIELPPQYSVVAEYGLAAAMEAAAAAFALKRFIRSTESWEILRSNGFMPPIACT</sequence>
<organism evidence="4 5">
    <name type="scientific">Bosea caraganae</name>
    <dbReference type="NCBI Taxonomy" id="2763117"/>
    <lineage>
        <taxon>Bacteria</taxon>
        <taxon>Pseudomonadati</taxon>
        <taxon>Pseudomonadota</taxon>
        <taxon>Alphaproteobacteria</taxon>
        <taxon>Hyphomicrobiales</taxon>
        <taxon>Boseaceae</taxon>
        <taxon>Bosea</taxon>
    </lineage>
</organism>
<comment type="similarity">
    <text evidence="1">Belongs to the bacterial solute-binding protein ModA family.</text>
</comment>
<keyword evidence="2" id="KW-0479">Metal-binding</keyword>
<dbReference type="InterPro" id="IPR050682">
    <property type="entry name" value="ModA/WtpA"/>
</dbReference>
<evidence type="ECO:0000313" key="5">
    <source>
        <dbReference type="Proteomes" id="UP000255207"/>
    </source>
</evidence>
<reference evidence="5" key="1">
    <citation type="submission" date="2018-07" db="EMBL/GenBank/DDBJ databases">
        <authorList>
            <person name="Safronova V.I."/>
            <person name="Chirak E.R."/>
            <person name="Sazanova A.L."/>
        </authorList>
    </citation>
    <scope>NUCLEOTIDE SEQUENCE [LARGE SCALE GENOMIC DNA]</scope>
    <source>
        <strain evidence="5">RCAM04685</strain>
    </source>
</reference>
<dbReference type="Gene3D" id="3.40.190.10">
    <property type="entry name" value="Periplasmic binding protein-like II"/>
    <property type="match status" value="2"/>
</dbReference>
<dbReference type="OrthoDB" id="516817at2"/>
<dbReference type="RefSeq" id="WP_114832021.1">
    <property type="nucleotide sequence ID" value="NZ_QQTO01000020.1"/>
</dbReference>
<evidence type="ECO:0000313" key="4">
    <source>
        <dbReference type="EMBL" id="RDJ20382.1"/>
    </source>
</evidence>
<evidence type="ECO:0000256" key="3">
    <source>
        <dbReference type="ARBA" id="ARBA00022729"/>
    </source>
</evidence>
<dbReference type="NCBIfam" id="TIGR01256">
    <property type="entry name" value="modA"/>
    <property type="match status" value="1"/>
</dbReference>
<gene>
    <name evidence="4" type="primary">modA</name>
    <name evidence="4" type="ORF">DWE98_24915</name>
</gene>
<accession>A0A370L0K0</accession>
<dbReference type="GO" id="GO:0046872">
    <property type="term" value="F:metal ion binding"/>
    <property type="evidence" value="ECO:0007669"/>
    <property type="project" value="UniProtKB-KW"/>
</dbReference>
<evidence type="ECO:0000256" key="1">
    <source>
        <dbReference type="ARBA" id="ARBA00009175"/>
    </source>
</evidence>
<dbReference type="GO" id="GO:0030973">
    <property type="term" value="F:molybdate ion binding"/>
    <property type="evidence" value="ECO:0007669"/>
    <property type="project" value="TreeGrafter"/>
</dbReference>
<comment type="caution">
    <text evidence="4">The sequence shown here is derived from an EMBL/GenBank/DDBJ whole genome shotgun (WGS) entry which is preliminary data.</text>
</comment>
<dbReference type="Pfam" id="PF13531">
    <property type="entry name" value="SBP_bac_11"/>
    <property type="match status" value="1"/>
</dbReference>
<protein>
    <submittedName>
        <fullName evidence="4">Molybdate ABC transporter substrate-binding protein</fullName>
    </submittedName>
</protein>
<dbReference type="Proteomes" id="UP000255207">
    <property type="component" value="Unassembled WGS sequence"/>
</dbReference>
<keyword evidence="3" id="KW-0732">Signal</keyword>
<dbReference type="GO" id="GO:0015689">
    <property type="term" value="P:molybdate ion transport"/>
    <property type="evidence" value="ECO:0007669"/>
    <property type="project" value="InterPro"/>
</dbReference>
<dbReference type="EMBL" id="QQTP01000019">
    <property type="protein sequence ID" value="RDJ20382.1"/>
    <property type="molecule type" value="Genomic_DNA"/>
</dbReference>
<dbReference type="AlphaFoldDB" id="A0A370L0K0"/>
<proteinExistence type="inferred from homology"/>
<dbReference type="PANTHER" id="PTHR30632">
    <property type="entry name" value="MOLYBDATE-BINDING PERIPLASMIC PROTEIN"/>
    <property type="match status" value="1"/>
</dbReference>
<dbReference type="PANTHER" id="PTHR30632:SF0">
    <property type="entry name" value="SULFATE-BINDING PROTEIN"/>
    <property type="match status" value="1"/>
</dbReference>
<dbReference type="SUPFAM" id="SSF53850">
    <property type="entry name" value="Periplasmic binding protein-like II"/>
    <property type="match status" value="1"/>
</dbReference>
<dbReference type="InterPro" id="IPR005950">
    <property type="entry name" value="ModA"/>
</dbReference>
<name>A0A370L0K0_9HYPH</name>
<evidence type="ECO:0000256" key="2">
    <source>
        <dbReference type="ARBA" id="ARBA00022723"/>
    </source>
</evidence>
<keyword evidence="5" id="KW-1185">Reference proteome</keyword>